<proteinExistence type="predicted"/>
<reference evidence="6" key="1">
    <citation type="submission" date="2022-08" db="EMBL/GenBank/DDBJ databases">
        <authorList>
            <person name="Marques A."/>
        </authorList>
    </citation>
    <scope>NUCLEOTIDE SEQUENCE</scope>
    <source>
        <strain evidence="6">RhyPub2mFocal</strain>
        <tissue evidence="6">Leaves</tissue>
    </source>
</reference>
<dbReference type="InterPro" id="IPR002052">
    <property type="entry name" value="DNA_methylase_N6_adenine_CS"/>
</dbReference>
<evidence type="ECO:0000313" key="7">
    <source>
        <dbReference type="Proteomes" id="UP001140206"/>
    </source>
</evidence>
<keyword evidence="3" id="KW-0949">S-adenosyl-L-methionine</keyword>
<dbReference type="PANTHER" id="PTHR47441:SF3">
    <property type="entry name" value="RELEASE FACTOR GLUTAMINE METHYLTRANSFERASE"/>
    <property type="match status" value="1"/>
</dbReference>
<evidence type="ECO:0000256" key="4">
    <source>
        <dbReference type="SAM" id="MobiDB-lite"/>
    </source>
</evidence>
<name>A0AAV8H1N5_9POAL</name>
<organism evidence="6 7">
    <name type="scientific">Rhynchospora pubera</name>
    <dbReference type="NCBI Taxonomy" id="906938"/>
    <lineage>
        <taxon>Eukaryota</taxon>
        <taxon>Viridiplantae</taxon>
        <taxon>Streptophyta</taxon>
        <taxon>Embryophyta</taxon>
        <taxon>Tracheophyta</taxon>
        <taxon>Spermatophyta</taxon>
        <taxon>Magnoliopsida</taxon>
        <taxon>Liliopsida</taxon>
        <taxon>Poales</taxon>
        <taxon>Cyperaceae</taxon>
        <taxon>Cyperoideae</taxon>
        <taxon>Rhynchosporeae</taxon>
        <taxon>Rhynchospora</taxon>
    </lineage>
</organism>
<evidence type="ECO:0000259" key="5">
    <source>
        <dbReference type="Pfam" id="PF13847"/>
    </source>
</evidence>
<keyword evidence="1 6" id="KW-0489">Methyltransferase</keyword>
<keyword evidence="7" id="KW-1185">Reference proteome</keyword>
<dbReference type="GO" id="GO:0008276">
    <property type="term" value="F:protein methyltransferase activity"/>
    <property type="evidence" value="ECO:0007669"/>
    <property type="project" value="InterPro"/>
</dbReference>
<dbReference type="Pfam" id="PF13847">
    <property type="entry name" value="Methyltransf_31"/>
    <property type="match status" value="1"/>
</dbReference>
<dbReference type="Gene3D" id="3.40.50.150">
    <property type="entry name" value="Vaccinia Virus protein VP39"/>
    <property type="match status" value="1"/>
</dbReference>
<feature type="region of interest" description="Disordered" evidence="4">
    <location>
        <begin position="23"/>
        <end position="45"/>
    </location>
</feature>
<dbReference type="GO" id="GO:0003676">
    <property type="term" value="F:nucleic acid binding"/>
    <property type="evidence" value="ECO:0007669"/>
    <property type="project" value="InterPro"/>
</dbReference>
<dbReference type="PANTHER" id="PTHR47441">
    <property type="match status" value="1"/>
</dbReference>
<dbReference type="InterPro" id="IPR029063">
    <property type="entry name" value="SAM-dependent_MTases_sf"/>
</dbReference>
<dbReference type="InterPro" id="IPR052663">
    <property type="entry name" value="RF_glutamine_MTase_cyano"/>
</dbReference>
<evidence type="ECO:0000256" key="3">
    <source>
        <dbReference type="ARBA" id="ARBA00022691"/>
    </source>
</evidence>
<dbReference type="SUPFAM" id="SSF53335">
    <property type="entry name" value="S-adenosyl-L-methionine-dependent methyltransferases"/>
    <property type="match status" value="1"/>
</dbReference>
<keyword evidence="2" id="KW-0808">Transferase</keyword>
<sequence length="352" mass="38921">MLSSRFSPPHFLPFSSRHFVRPFSSLSPSPSPSPPQPPPTISPPPSSLPLPLFLRPLSHSTSLSSLLSFHNWAKAQSLSQPSLSSDLLRQLSWFLQDTTSPHPTHPSTALLRTELNELYSLWTQRVEKRKPFQYIVGCEHWRDLVLVVQDGVLIPRPETEILVDLVQEVEGFRDGVWVDLGTGSGALAVAIGKMMMDGGNAGRVLGIDISPTAVEVARFNVQRYGLEGKVEIRQGAWFEPLQGLKGKVTGIVSNPPYIPSSDLPGLQPEVGWYEPRLALDGGNDGTDHLLHICEGLAAVLKPGGFFAFETNGDKQSEFLANLLSTKWRQLFQKVKVVSDYYGVKRFVIGYRS</sequence>
<accession>A0AAV8H1N5</accession>
<feature type="domain" description="Methyltransferase" evidence="5">
    <location>
        <begin position="177"/>
        <end position="265"/>
    </location>
</feature>
<dbReference type="GO" id="GO:0032259">
    <property type="term" value="P:methylation"/>
    <property type="evidence" value="ECO:0007669"/>
    <property type="project" value="UniProtKB-KW"/>
</dbReference>
<protein>
    <submittedName>
        <fullName evidence="6">Release factor glutamine methyltransferase</fullName>
    </submittedName>
</protein>
<dbReference type="PROSITE" id="PS00092">
    <property type="entry name" value="N6_MTASE"/>
    <property type="match status" value="1"/>
</dbReference>
<gene>
    <name evidence="6" type="ORF">LUZ62_021474</name>
</gene>
<evidence type="ECO:0000256" key="1">
    <source>
        <dbReference type="ARBA" id="ARBA00022603"/>
    </source>
</evidence>
<evidence type="ECO:0000256" key="2">
    <source>
        <dbReference type="ARBA" id="ARBA00022679"/>
    </source>
</evidence>
<dbReference type="InterPro" id="IPR025714">
    <property type="entry name" value="Methyltranfer_dom"/>
</dbReference>
<dbReference type="EMBL" id="JAMFTS010000001">
    <property type="protein sequence ID" value="KAJ4808908.1"/>
    <property type="molecule type" value="Genomic_DNA"/>
</dbReference>
<dbReference type="InterPro" id="IPR004556">
    <property type="entry name" value="HemK-like"/>
</dbReference>
<feature type="compositionally biased region" description="Pro residues" evidence="4">
    <location>
        <begin position="29"/>
        <end position="45"/>
    </location>
</feature>
<dbReference type="CDD" id="cd02440">
    <property type="entry name" value="AdoMet_MTases"/>
    <property type="match status" value="1"/>
</dbReference>
<dbReference type="NCBIfam" id="TIGR00536">
    <property type="entry name" value="hemK_fam"/>
    <property type="match status" value="1"/>
</dbReference>
<dbReference type="AlphaFoldDB" id="A0AAV8H1N5"/>
<evidence type="ECO:0000313" key="6">
    <source>
        <dbReference type="EMBL" id="KAJ4808908.1"/>
    </source>
</evidence>
<dbReference type="Proteomes" id="UP001140206">
    <property type="component" value="Chromosome 1"/>
</dbReference>
<comment type="caution">
    <text evidence="6">The sequence shown here is derived from an EMBL/GenBank/DDBJ whole genome shotgun (WGS) entry which is preliminary data.</text>
</comment>